<dbReference type="Pfam" id="PF12796">
    <property type="entry name" value="Ank_2"/>
    <property type="match status" value="3"/>
</dbReference>
<evidence type="ECO:0000313" key="4">
    <source>
        <dbReference type="EMBL" id="CAG9833283.1"/>
    </source>
</evidence>
<dbReference type="Gene3D" id="1.25.40.20">
    <property type="entry name" value="Ankyrin repeat-containing domain"/>
    <property type="match status" value="3"/>
</dbReference>
<keyword evidence="2 3" id="KW-0040">ANK repeat</keyword>
<dbReference type="OrthoDB" id="194358at2759"/>
<keyword evidence="5" id="KW-1185">Reference proteome</keyword>
<gene>
    <name evidence="4" type="ORF">DIABBA_LOCUS6694</name>
</gene>
<accession>A0A9N9XEV0</accession>
<evidence type="ECO:0000313" key="5">
    <source>
        <dbReference type="Proteomes" id="UP001153709"/>
    </source>
</evidence>
<dbReference type="SUPFAM" id="SSF48403">
    <property type="entry name" value="Ankyrin repeat"/>
    <property type="match status" value="2"/>
</dbReference>
<evidence type="ECO:0000256" key="1">
    <source>
        <dbReference type="ARBA" id="ARBA00022737"/>
    </source>
</evidence>
<dbReference type="PANTHER" id="PTHR24198:SF165">
    <property type="entry name" value="ANKYRIN REPEAT-CONTAINING PROTEIN-RELATED"/>
    <property type="match status" value="1"/>
</dbReference>
<evidence type="ECO:0000256" key="2">
    <source>
        <dbReference type="ARBA" id="ARBA00023043"/>
    </source>
</evidence>
<evidence type="ECO:0000256" key="3">
    <source>
        <dbReference type="PROSITE-ProRule" id="PRU00023"/>
    </source>
</evidence>
<sequence length="372" mass="42170">MAQEILNSKEINNILKYVQNGSTLDLKELLCKYSNIHWSSIQYDKTGDTILHCAARLGKNELIKFLLQNFQPTAVDCKNRDDKTALHEAAQFGQFETCKLLLDCGADINALKRADWTPIMLACTKINKFENYKIIEMFLKYDVGINHKNKDGWTCFHLICREGDVDILKLLLKSGLNPNLKTKNGRSGLHIAALHGHLKIVEVLLTLNIDVNTRDNSGNTPLHEAVLGGHVNICLRLIQVGALVTLRTNGDYTALHLASLQGHIEIIKFLLNYLDVNESNNSGLLPLHCAAKNKHKDAYDVLIKYGANESFIDHFGRKASYYMDNHEGDRLMMLKRPTDSKDQKMEEVARNRQEWRLLCEQAKIHNGLSSHI</sequence>
<feature type="repeat" description="ANK" evidence="3">
    <location>
        <begin position="81"/>
        <end position="113"/>
    </location>
</feature>
<organism evidence="4 5">
    <name type="scientific">Diabrotica balteata</name>
    <name type="common">Banded cucumber beetle</name>
    <dbReference type="NCBI Taxonomy" id="107213"/>
    <lineage>
        <taxon>Eukaryota</taxon>
        <taxon>Metazoa</taxon>
        <taxon>Ecdysozoa</taxon>
        <taxon>Arthropoda</taxon>
        <taxon>Hexapoda</taxon>
        <taxon>Insecta</taxon>
        <taxon>Pterygota</taxon>
        <taxon>Neoptera</taxon>
        <taxon>Endopterygota</taxon>
        <taxon>Coleoptera</taxon>
        <taxon>Polyphaga</taxon>
        <taxon>Cucujiformia</taxon>
        <taxon>Chrysomeloidea</taxon>
        <taxon>Chrysomelidae</taxon>
        <taxon>Galerucinae</taxon>
        <taxon>Diabroticina</taxon>
        <taxon>Diabroticites</taxon>
        <taxon>Diabrotica</taxon>
    </lineage>
</organism>
<dbReference type="InterPro" id="IPR036770">
    <property type="entry name" value="Ankyrin_rpt-contain_sf"/>
</dbReference>
<feature type="repeat" description="ANK" evidence="3">
    <location>
        <begin position="250"/>
        <end position="272"/>
    </location>
</feature>
<dbReference type="PROSITE" id="PS50088">
    <property type="entry name" value="ANK_REPEAT"/>
    <property type="match status" value="7"/>
</dbReference>
<feature type="repeat" description="ANK" evidence="3">
    <location>
        <begin position="217"/>
        <end position="249"/>
    </location>
</feature>
<dbReference type="InterPro" id="IPR002110">
    <property type="entry name" value="Ankyrin_rpt"/>
</dbReference>
<dbReference type="PROSITE" id="PS50297">
    <property type="entry name" value="ANK_REP_REGION"/>
    <property type="match status" value="7"/>
</dbReference>
<dbReference type="SMART" id="SM00248">
    <property type="entry name" value="ANK"/>
    <property type="match status" value="8"/>
</dbReference>
<name>A0A9N9XEV0_DIABA</name>
<dbReference type="EMBL" id="OU898279">
    <property type="protein sequence ID" value="CAG9833283.1"/>
    <property type="molecule type" value="Genomic_DNA"/>
</dbReference>
<keyword evidence="1" id="KW-0677">Repeat</keyword>
<dbReference type="PANTHER" id="PTHR24198">
    <property type="entry name" value="ANKYRIN REPEAT AND PROTEIN KINASE DOMAIN-CONTAINING PROTEIN"/>
    <property type="match status" value="1"/>
</dbReference>
<protein>
    <submittedName>
        <fullName evidence="4">Uncharacterized protein</fullName>
    </submittedName>
</protein>
<feature type="repeat" description="ANK" evidence="3">
    <location>
        <begin position="282"/>
        <end position="314"/>
    </location>
</feature>
<dbReference type="AlphaFoldDB" id="A0A9N9XEV0"/>
<reference evidence="4" key="1">
    <citation type="submission" date="2022-01" db="EMBL/GenBank/DDBJ databases">
        <authorList>
            <person name="King R."/>
        </authorList>
    </citation>
    <scope>NUCLEOTIDE SEQUENCE</scope>
</reference>
<feature type="repeat" description="ANK" evidence="3">
    <location>
        <begin position="184"/>
        <end position="216"/>
    </location>
</feature>
<feature type="repeat" description="ANK" evidence="3">
    <location>
        <begin position="46"/>
        <end position="69"/>
    </location>
</feature>
<proteinExistence type="predicted"/>
<dbReference type="Proteomes" id="UP001153709">
    <property type="component" value="Chromosome 4"/>
</dbReference>
<feature type="repeat" description="ANK" evidence="3">
    <location>
        <begin position="151"/>
        <end position="183"/>
    </location>
</feature>
<dbReference type="PRINTS" id="PR01415">
    <property type="entry name" value="ANKYRIN"/>
</dbReference>